<feature type="compositionally biased region" description="Basic and acidic residues" evidence="1">
    <location>
        <begin position="175"/>
        <end position="188"/>
    </location>
</feature>
<protein>
    <recommendedName>
        <fullName evidence="5">Transmembrane protein</fullName>
    </recommendedName>
</protein>
<accession>A0A177EDE0</accession>
<feature type="region of interest" description="Disordered" evidence="1">
    <location>
        <begin position="234"/>
        <end position="265"/>
    </location>
</feature>
<evidence type="ECO:0000256" key="1">
    <source>
        <dbReference type="SAM" id="MobiDB-lite"/>
    </source>
</evidence>
<proteinExistence type="predicted"/>
<dbReference type="RefSeq" id="XP_067543861.1">
    <property type="nucleotide sequence ID" value="XM_067688673.1"/>
</dbReference>
<evidence type="ECO:0000313" key="3">
    <source>
        <dbReference type="EMBL" id="OAG29182.1"/>
    </source>
</evidence>
<dbReference type="EMBL" id="LTDL01000041">
    <property type="protein sequence ID" value="OAG29182.1"/>
    <property type="molecule type" value="Genomic_DNA"/>
</dbReference>
<dbReference type="VEuPathDB" id="MicrosporidiaDB:NEDG_01255"/>
<evidence type="ECO:0000313" key="4">
    <source>
        <dbReference type="Proteomes" id="UP000185944"/>
    </source>
</evidence>
<feature type="region of interest" description="Disordered" evidence="1">
    <location>
        <begin position="111"/>
        <end position="189"/>
    </location>
</feature>
<feature type="transmembrane region" description="Helical" evidence="2">
    <location>
        <begin position="193"/>
        <end position="219"/>
    </location>
</feature>
<feature type="region of interest" description="Disordered" evidence="1">
    <location>
        <begin position="39"/>
        <end position="83"/>
    </location>
</feature>
<keyword evidence="2" id="KW-0812">Transmembrane</keyword>
<comment type="caution">
    <text evidence="3">The sequence shown here is derived from an EMBL/GenBank/DDBJ whole genome shotgun (WGS) entry which is preliminary data.</text>
</comment>
<sequence length="265" mass="29087">MNLFQYLNLIRVSMHLSTYLSVVLAGGDRGSFRRSLPAYIPNAQSRPPLSPKPAWSLETRHDPGDSSGSEFDSDHGDATSYRANGLRRSKDGWFSSMRKKASGAFAAAHRSAKSYASGQKAKKQTRKTDSLDAMSFEGSSSQSRLYQMAEPGSSKPKILPKPMHLVGKKPSKTKTKTETKSSGSEKSKSLTKYIGGPVVAGGLLATFLTPPLFLAFAAIKTTYNAVQKLRRKSIKKKEEKARHEQHLLSGTPPCERRPSMPQSLR</sequence>
<gene>
    <name evidence="3" type="ORF">NEDG_01255</name>
</gene>
<dbReference type="Proteomes" id="UP000185944">
    <property type="component" value="Unassembled WGS sequence"/>
</dbReference>
<keyword evidence="2" id="KW-0472">Membrane</keyword>
<dbReference type="GeneID" id="93647605"/>
<evidence type="ECO:0008006" key="5">
    <source>
        <dbReference type="Google" id="ProtNLM"/>
    </source>
</evidence>
<organism evidence="3 4">
    <name type="scientific">Nematocida displodere</name>
    <dbReference type="NCBI Taxonomy" id="1805483"/>
    <lineage>
        <taxon>Eukaryota</taxon>
        <taxon>Fungi</taxon>
        <taxon>Fungi incertae sedis</taxon>
        <taxon>Microsporidia</taxon>
        <taxon>Nematocida</taxon>
    </lineage>
</organism>
<evidence type="ECO:0000256" key="2">
    <source>
        <dbReference type="SAM" id="Phobius"/>
    </source>
</evidence>
<name>A0A177EDE0_9MICR</name>
<feature type="compositionally biased region" description="Basic and acidic residues" evidence="1">
    <location>
        <begin position="236"/>
        <end position="246"/>
    </location>
</feature>
<reference evidence="3 4" key="1">
    <citation type="submission" date="2016-02" db="EMBL/GenBank/DDBJ databases">
        <title>Discovery of a natural microsporidian pathogen with a broad tissue tropism in Caenorhabditis elegans.</title>
        <authorList>
            <person name="Luallen R.J."/>
            <person name="Reinke A.W."/>
            <person name="Tong L."/>
            <person name="Botts M.R."/>
            <person name="Felix M.-A."/>
            <person name="Troemel E.R."/>
        </authorList>
    </citation>
    <scope>NUCLEOTIDE SEQUENCE [LARGE SCALE GENOMIC DNA]</scope>
    <source>
        <strain evidence="3 4">JUm2807</strain>
    </source>
</reference>
<keyword evidence="4" id="KW-1185">Reference proteome</keyword>
<keyword evidence="2" id="KW-1133">Transmembrane helix</keyword>
<dbReference type="AlphaFoldDB" id="A0A177EDE0"/>